<evidence type="ECO:0000313" key="3">
    <source>
        <dbReference type="Proteomes" id="UP000887013"/>
    </source>
</evidence>
<protein>
    <submittedName>
        <fullName evidence="2">Putative retrotransposable element</fullName>
    </submittedName>
</protein>
<dbReference type="SUPFAM" id="SSF53098">
    <property type="entry name" value="Ribonuclease H-like"/>
    <property type="match status" value="1"/>
</dbReference>
<dbReference type="AlphaFoldDB" id="A0A8X6TWQ0"/>
<feature type="domain" description="Integrase catalytic" evidence="1">
    <location>
        <begin position="68"/>
        <end position="142"/>
    </location>
</feature>
<dbReference type="Proteomes" id="UP000887013">
    <property type="component" value="Unassembled WGS sequence"/>
</dbReference>
<dbReference type="InterPro" id="IPR012337">
    <property type="entry name" value="RNaseH-like_sf"/>
</dbReference>
<comment type="caution">
    <text evidence="2">The sequence shown here is derived from an EMBL/GenBank/DDBJ whole genome shotgun (WGS) entry which is preliminary data.</text>
</comment>
<dbReference type="InterPro" id="IPR001584">
    <property type="entry name" value="Integrase_cat-core"/>
</dbReference>
<dbReference type="GO" id="GO:0003676">
    <property type="term" value="F:nucleic acid binding"/>
    <property type="evidence" value="ECO:0007669"/>
    <property type="project" value="InterPro"/>
</dbReference>
<sequence length="142" mass="15341">MATPTGNDSGSNSSNIESPSLPQVAVVSVKPPPFWTDTPGLPEAIPVPDIQACTVASAVYNGWISCFGTPSVVITDQGSQFQSNLFTELAHLLGIKQKRTSSNNSACNGFVERWHHTLKTAITCHANMPKTQWTRVLPDEYV</sequence>
<dbReference type="PANTHER" id="PTHR38681:SF1">
    <property type="entry name" value="RETROVIRUS-RELATED POL POLYPROTEIN FROM TRANSPOSON 412-LIKE PROTEIN"/>
    <property type="match status" value="1"/>
</dbReference>
<evidence type="ECO:0000259" key="1">
    <source>
        <dbReference type="PROSITE" id="PS50994"/>
    </source>
</evidence>
<dbReference type="PANTHER" id="PTHR38681">
    <property type="entry name" value="RETROVIRUS-RELATED POL POLYPROTEIN FROM TRANSPOSON 412-LIKE PROTEIN-RELATED"/>
    <property type="match status" value="1"/>
</dbReference>
<accession>A0A8X6TWQ0</accession>
<organism evidence="2 3">
    <name type="scientific">Nephila pilipes</name>
    <name type="common">Giant wood spider</name>
    <name type="synonym">Nephila maculata</name>
    <dbReference type="NCBI Taxonomy" id="299642"/>
    <lineage>
        <taxon>Eukaryota</taxon>
        <taxon>Metazoa</taxon>
        <taxon>Ecdysozoa</taxon>
        <taxon>Arthropoda</taxon>
        <taxon>Chelicerata</taxon>
        <taxon>Arachnida</taxon>
        <taxon>Araneae</taxon>
        <taxon>Araneomorphae</taxon>
        <taxon>Entelegynae</taxon>
        <taxon>Araneoidea</taxon>
        <taxon>Nephilidae</taxon>
        <taxon>Nephila</taxon>
    </lineage>
</organism>
<dbReference type="GO" id="GO:0015074">
    <property type="term" value="P:DNA integration"/>
    <property type="evidence" value="ECO:0007669"/>
    <property type="project" value="InterPro"/>
</dbReference>
<dbReference type="PROSITE" id="PS50994">
    <property type="entry name" value="INTEGRASE"/>
    <property type="match status" value="1"/>
</dbReference>
<dbReference type="EMBL" id="BMAW01115061">
    <property type="protein sequence ID" value="GFT64723.1"/>
    <property type="molecule type" value="Genomic_DNA"/>
</dbReference>
<reference evidence="2" key="1">
    <citation type="submission" date="2020-08" db="EMBL/GenBank/DDBJ databases">
        <title>Multicomponent nature underlies the extraordinary mechanical properties of spider dragline silk.</title>
        <authorList>
            <person name="Kono N."/>
            <person name="Nakamura H."/>
            <person name="Mori M."/>
            <person name="Yoshida Y."/>
            <person name="Ohtoshi R."/>
            <person name="Malay A.D."/>
            <person name="Moran D.A.P."/>
            <person name="Tomita M."/>
            <person name="Numata K."/>
            <person name="Arakawa K."/>
        </authorList>
    </citation>
    <scope>NUCLEOTIDE SEQUENCE</scope>
</reference>
<dbReference type="InterPro" id="IPR036397">
    <property type="entry name" value="RNaseH_sf"/>
</dbReference>
<name>A0A8X6TWQ0_NEPPI</name>
<gene>
    <name evidence="2" type="ORF">NPIL_490061</name>
</gene>
<proteinExistence type="predicted"/>
<evidence type="ECO:0000313" key="2">
    <source>
        <dbReference type="EMBL" id="GFT64723.1"/>
    </source>
</evidence>
<keyword evidence="3" id="KW-1185">Reference proteome</keyword>
<dbReference type="OrthoDB" id="6434924at2759"/>
<dbReference type="Gene3D" id="3.30.420.10">
    <property type="entry name" value="Ribonuclease H-like superfamily/Ribonuclease H"/>
    <property type="match status" value="1"/>
</dbReference>